<evidence type="ECO:0000256" key="2">
    <source>
        <dbReference type="ARBA" id="ARBA00022448"/>
    </source>
</evidence>
<dbReference type="Gene3D" id="2.70.50.60">
    <property type="entry name" value="abc- transporter (atp binding component) like domain"/>
    <property type="match status" value="1"/>
</dbReference>
<accession>A0A919P9F6</accession>
<keyword evidence="4" id="KW-0067">ATP-binding</keyword>
<dbReference type="GO" id="GO:0016887">
    <property type="term" value="F:ATP hydrolysis activity"/>
    <property type="evidence" value="ECO:0007669"/>
    <property type="project" value="InterPro"/>
</dbReference>
<dbReference type="GO" id="GO:0140359">
    <property type="term" value="F:ABC-type transporter activity"/>
    <property type="evidence" value="ECO:0007669"/>
    <property type="project" value="InterPro"/>
</dbReference>
<dbReference type="GO" id="GO:0016020">
    <property type="term" value="C:membrane"/>
    <property type="evidence" value="ECO:0007669"/>
    <property type="project" value="InterPro"/>
</dbReference>
<evidence type="ECO:0000313" key="7">
    <source>
        <dbReference type="Proteomes" id="UP000642125"/>
    </source>
</evidence>
<sequence length="399" mass="43235">MGKPTVVEVKGVSKRFVIRKEKSLKERIVNFGRSNLHKEDFWALRDIDLEIETGTSVGLIGPNGSGKSTLLKTIGGILQPTTGSVRTRGRMAALLELGAGFHPDLTGRENVFLNASILGLTNAETQRYFDAIVDFSGIEPFIDTQVKFYSSGMYVRLAFAVAVHVDPDVLLVDEVLAVGDEPFQRKCMDRIRTFQHEGRTIVLVTHGLDQVADVCDRAVVLEHGQIKADGEPRDALRVLRSEFDQIRAADIERQQATTVPESRPEAEVEAVELLQQGRPVGSVAAGAPVTVRVTVDAQQRLESWVLGFGFESSVGQNLFGTNSEMLGVTMPPTTGRASFDFEVAAVNLGEGSYTVHGAIAGPTGAELHRLREGARLTVTADGREQGFVRLGASLSPAAR</sequence>
<comment type="caution">
    <text evidence="6">The sequence shown here is derived from an EMBL/GenBank/DDBJ whole genome shotgun (WGS) entry which is preliminary data.</text>
</comment>
<dbReference type="Pfam" id="PF14524">
    <property type="entry name" value="Wzt_C"/>
    <property type="match status" value="1"/>
</dbReference>
<gene>
    <name evidence="6" type="ORF">Cpa01nite_14540</name>
</gene>
<dbReference type="RefSeq" id="WP_203668106.1">
    <property type="nucleotide sequence ID" value="NZ_BONO01000009.1"/>
</dbReference>
<evidence type="ECO:0000256" key="4">
    <source>
        <dbReference type="ARBA" id="ARBA00022840"/>
    </source>
</evidence>
<dbReference type="InterPro" id="IPR015860">
    <property type="entry name" value="ABC_transpr_TagH-like"/>
</dbReference>
<keyword evidence="3" id="KW-0547">Nucleotide-binding</keyword>
<dbReference type="SUPFAM" id="SSF52540">
    <property type="entry name" value="P-loop containing nucleoside triphosphate hydrolases"/>
    <property type="match status" value="1"/>
</dbReference>
<protein>
    <submittedName>
        <fullName evidence="6">ABC transporter</fullName>
    </submittedName>
</protein>
<dbReference type="PROSITE" id="PS50893">
    <property type="entry name" value="ABC_TRANSPORTER_2"/>
    <property type="match status" value="1"/>
</dbReference>
<keyword evidence="7" id="KW-1185">Reference proteome</keyword>
<organism evidence="6 7">
    <name type="scientific">Cellulomonas pakistanensis</name>
    <dbReference type="NCBI Taxonomy" id="992287"/>
    <lineage>
        <taxon>Bacteria</taxon>
        <taxon>Bacillati</taxon>
        <taxon>Actinomycetota</taxon>
        <taxon>Actinomycetes</taxon>
        <taxon>Micrococcales</taxon>
        <taxon>Cellulomonadaceae</taxon>
        <taxon>Cellulomonas</taxon>
    </lineage>
</organism>
<comment type="similarity">
    <text evidence="1">Belongs to the ABC transporter superfamily.</text>
</comment>
<dbReference type="Pfam" id="PF00005">
    <property type="entry name" value="ABC_tran"/>
    <property type="match status" value="1"/>
</dbReference>
<reference evidence="6" key="1">
    <citation type="submission" date="2021-01" db="EMBL/GenBank/DDBJ databases">
        <title>Whole genome shotgun sequence of Cellulomonas pakistanensis NBRC 110800.</title>
        <authorList>
            <person name="Komaki H."/>
            <person name="Tamura T."/>
        </authorList>
    </citation>
    <scope>NUCLEOTIDE SEQUENCE</scope>
    <source>
        <strain evidence="6">NBRC 110800</strain>
    </source>
</reference>
<dbReference type="Gene3D" id="3.40.50.300">
    <property type="entry name" value="P-loop containing nucleotide triphosphate hydrolases"/>
    <property type="match status" value="1"/>
</dbReference>
<evidence type="ECO:0000259" key="5">
    <source>
        <dbReference type="PROSITE" id="PS50893"/>
    </source>
</evidence>
<dbReference type="InterPro" id="IPR003439">
    <property type="entry name" value="ABC_transporter-like_ATP-bd"/>
</dbReference>
<dbReference type="GO" id="GO:0005524">
    <property type="term" value="F:ATP binding"/>
    <property type="evidence" value="ECO:0007669"/>
    <property type="project" value="UniProtKB-KW"/>
</dbReference>
<dbReference type="InterPro" id="IPR027417">
    <property type="entry name" value="P-loop_NTPase"/>
</dbReference>
<dbReference type="InterPro" id="IPR029439">
    <property type="entry name" value="Wzt_C"/>
</dbReference>
<dbReference type="AlphaFoldDB" id="A0A919P9F6"/>
<name>A0A919P9F6_9CELL</name>
<dbReference type="InterPro" id="IPR003593">
    <property type="entry name" value="AAA+_ATPase"/>
</dbReference>
<dbReference type="InterPro" id="IPR050683">
    <property type="entry name" value="Bact_Polysacc_Export_ATP-bd"/>
</dbReference>
<evidence type="ECO:0000313" key="6">
    <source>
        <dbReference type="EMBL" id="GIG36073.1"/>
    </source>
</evidence>
<dbReference type="CDD" id="cd03220">
    <property type="entry name" value="ABC_KpsT_Wzt"/>
    <property type="match status" value="1"/>
</dbReference>
<dbReference type="PANTHER" id="PTHR46743">
    <property type="entry name" value="TEICHOIC ACIDS EXPORT ATP-BINDING PROTEIN TAGH"/>
    <property type="match status" value="1"/>
</dbReference>
<dbReference type="Proteomes" id="UP000642125">
    <property type="component" value="Unassembled WGS sequence"/>
</dbReference>
<evidence type="ECO:0000256" key="1">
    <source>
        <dbReference type="ARBA" id="ARBA00005417"/>
    </source>
</evidence>
<dbReference type="EMBL" id="BONO01000009">
    <property type="protein sequence ID" value="GIG36073.1"/>
    <property type="molecule type" value="Genomic_DNA"/>
</dbReference>
<dbReference type="CDD" id="cd10147">
    <property type="entry name" value="Wzt_C-like"/>
    <property type="match status" value="1"/>
</dbReference>
<evidence type="ECO:0000256" key="3">
    <source>
        <dbReference type="ARBA" id="ARBA00022741"/>
    </source>
</evidence>
<dbReference type="PANTHER" id="PTHR46743:SF2">
    <property type="entry name" value="TEICHOIC ACIDS EXPORT ATP-BINDING PROTEIN TAGH"/>
    <property type="match status" value="1"/>
</dbReference>
<proteinExistence type="inferred from homology"/>
<keyword evidence="2" id="KW-0813">Transport</keyword>
<dbReference type="SMART" id="SM00382">
    <property type="entry name" value="AAA"/>
    <property type="match status" value="1"/>
</dbReference>
<feature type="domain" description="ABC transporter" evidence="5">
    <location>
        <begin position="26"/>
        <end position="248"/>
    </location>
</feature>